<dbReference type="Gene3D" id="3.30.230.130">
    <property type="entry name" value="Cullin, Chain C, Domain 2"/>
    <property type="match status" value="1"/>
</dbReference>
<dbReference type="Gene3D" id="1.10.10.10">
    <property type="entry name" value="Winged helix-like DNA-binding domain superfamily/Winged helix DNA-binding domain"/>
    <property type="match status" value="1"/>
</dbReference>
<gene>
    <name evidence="5" type="ORF">M0813_06210</name>
</gene>
<dbReference type="InterPro" id="IPR045093">
    <property type="entry name" value="Cullin"/>
</dbReference>
<dbReference type="Pfam" id="PF00888">
    <property type="entry name" value="Cullin"/>
    <property type="match status" value="1"/>
</dbReference>
<organism evidence="5 6">
    <name type="scientific">Anaeramoeba flamelloides</name>
    <dbReference type="NCBI Taxonomy" id="1746091"/>
    <lineage>
        <taxon>Eukaryota</taxon>
        <taxon>Metamonada</taxon>
        <taxon>Anaeramoebidae</taxon>
        <taxon>Anaeramoeba</taxon>
    </lineage>
</organism>
<dbReference type="InterPro" id="IPR036317">
    <property type="entry name" value="Cullin_homology_sf"/>
</dbReference>
<dbReference type="SUPFAM" id="SSF75632">
    <property type="entry name" value="Cullin homology domain"/>
    <property type="match status" value="1"/>
</dbReference>
<evidence type="ECO:0000313" key="6">
    <source>
        <dbReference type="Proteomes" id="UP001150062"/>
    </source>
</evidence>
<dbReference type="SMART" id="SM00182">
    <property type="entry name" value="CULLIN"/>
    <property type="match status" value="1"/>
</dbReference>
<comment type="caution">
    <text evidence="5">The sequence shown here is derived from an EMBL/GenBank/DDBJ whole genome shotgun (WGS) entry which is preliminary data.</text>
</comment>
<accession>A0ABQ8XG54</accession>
<dbReference type="InterPro" id="IPR016159">
    <property type="entry name" value="Cullin_repeat-like_dom_sf"/>
</dbReference>
<dbReference type="Gene3D" id="1.20.1310.10">
    <property type="entry name" value="Cullin Repeats"/>
    <property type="match status" value="2"/>
</dbReference>
<dbReference type="InterPro" id="IPR036390">
    <property type="entry name" value="WH_DNA-bd_sf"/>
</dbReference>
<dbReference type="InterPro" id="IPR001373">
    <property type="entry name" value="Cullin_N"/>
</dbReference>
<dbReference type="PANTHER" id="PTHR11932">
    <property type="entry name" value="CULLIN"/>
    <property type="match status" value="1"/>
</dbReference>
<evidence type="ECO:0000313" key="5">
    <source>
        <dbReference type="EMBL" id="KAJ6231110.1"/>
    </source>
</evidence>
<comment type="similarity">
    <text evidence="1 2 3">Belongs to the cullin family.</text>
</comment>
<dbReference type="InterPro" id="IPR019559">
    <property type="entry name" value="Cullin_neddylation_domain"/>
</dbReference>
<evidence type="ECO:0000256" key="2">
    <source>
        <dbReference type="PROSITE-ProRule" id="PRU00330"/>
    </source>
</evidence>
<protein>
    <submittedName>
        <fullName evidence="5">Cullin-3</fullName>
    </submittedName>
</protein>
<evidence type="ECO:0000259" key="4">
    <source>
        <dbReference type="PROSITE" id="PS50069"/>
    </source>
</evidence>
<dbReference type="Proteomes" id="UP001150062">
    <property type="component" value="Unassembled WGS sequence"/>
</dbReference>
<dbReference type="SUPFAM" id="SSF46785">
    <property type="entry name" value="Winged helix' DNA-binding domain"/>
    <property type="match status" value="1"/>
</dbReference>
<dbReference type="InterPro" id="IPR036388">
    <property type="entry name" value="WH-like_DNA-bd_sf"/>
</dbReference>
<keyword evidence="6" id="KW-1185">Reference proteome</keyword>
<dbReference type="SMART" id="SM00884">
    <property type="entry name" value="Cullin_Nedd8"/>
    <property type="match status" value="1"/>
</dbReference>
<feature type="domain" description="Cullin family profile" evidence="4">
    <location>
        <begin position="124"/>
        <end position="385"/>
    </location>
</feature>
<proteinExistence type="inferred from homology"/>
<dbReference type="Pfam" id="PF10557">
    <property type="entry name" value="Cullin_Nedd8"/>
    <property type="match status" value="1"/>
</dbReference>
<dbReference type="Pfam" id="PF26557">
    <property type="entry name" value="Cullin_AB"/>
    <property type="match status" value="1"/>
</dbReference>
<dbReference type="InterPro" id="IPR016158">
    <property type="entry name" value="Cullin_homology"/>
</dbReference>
<dbReference type="PROSITE" id="PS50069">
    <property type="entry name" value="CULLIN_2"/>
    <property type="match status" value="1"/>
</dbReference>
<reference evidence="5" key="1">
    <citation type="submission" date="2022-08" db="EMBL/GenBank/DDBJ databases">
        <title>Novel sulfate-reducing endosymbionts in the free-living metamonad Anaeramoeba.</title>
        <authorList>
            <person name="Jerlstrom-Hultqvist J."/>
            <person name="Cepicka I."/>
            <person name="Gallot-Lavallee L."/>
            <person name="Salas-Leiva D."/>
            <person name="Curtis B.A."/>
            <person name="Zahonova K."/>
            <person name="Pipaliya S."/>
            <person name="Dacks J."/>
            <person name="Roger A.J."/>
        </authorList>
    </citation>
    <scope>NUCLEOTIDE SEQUENCE</scope>
    <source>
        <strain evidence="5">Schooner1</strain>
    </source>
</reference>
<evidence type="ECO:0000256" key="1">
    <source>
        <dbReference type="ARBA" id="ARBA00006019"/>
    </source>
</evidence>
<sequence length="511" mass="61287">MYDEYLRNHLETLKYMESGPIMMLKKFQTEELHVVYTFFTAIGEKEWLLECLFTGFSKLGNQILDKFENNTKDLQNYYTIKELISLRKGCIKLLINSFENDQDFYHKIDQCFFKFINNNDQSSQVAKNLPKFMDYEIRYLKKKTENEIEELFEYFIQIFKFVSEKDVFKKYYEFFLSRRLVSSYNIDEEIEKKIILKLKLNSWSNFTLKMEDMIKNVQASKENYLEFQKYQKTAMSGENIIHIMPWIVKQSIWPVSLKINCILPKMLSNNLNVFNEFYQKQHSGHILKWQFNVGSSEMIFSLYSVTPITPSTKSPLPIFKTGKAIKAKKYNFKQYLLIVSPFQMIILLQFNSLLKDSPPTYSFQELIQLTGIPEKTMKITLSGLCTKKYPILKRISYSKDNIQEFKYTINLKFKNSQRRFKLMKISQNYSETNKNVNMHWVKKEREVLLESMIMKIMKSRRVIKHKELIFELTKLLKDKFIPSITMIKQRTNNLIDREYIEKDVNLYRYLA</sequence>
<evidence type="ECO:0000256" key="3">
    <source>
        <dbReference type="RuleBase" id="RU003829"/>
    </source>
</evidence>
<dbReference type="EMBL" id="JAOAOG010000303">
    <property type="protein sequence ID" value="KAJ6231110.1"/>
    <property type="molecule type" value="Genomic_DNA"/>
</dbReference>
<dbReference type="SUPFAM" id="SSF74788">
    <property type="entry name" value="Cullin repeat-like"/>
    <property type="match status" value="1"/>
</dbReference>
<name>A0ABQ8XG54_9EUKA</name>
<dbReference type="InterPro" id="IPR059120">
    <property type="entry name" value="Cullin-like_AB"/>
</dbReference>